<evidence type="ECO:0000313" key="1">
    <source>
        <dbReference type="EMBL" id="SFR55035.1"/>
    </source>
</evidence>
<evidence type="ECO:0000313" key="2">
    <source>
        <dbReference type="Proteomes" id="UP000199658"/>
    </source>
</evidence>
<dbReference type="Proteomes" id="UP000199658">
    <property type="component" value="Unassembled WGS sequence"/>
</dbReference>
<keyword evidence="2" id="KW-1185">Reference proteome</keyword>
<dbReference type="AlphaFoldDB" id="A0A1I6HKR3"/>
<name>A0A1I6HKR3_9RHOB</name>
<proteinExistence type="predicted"/>
<sequence length="134" mass="14206">MHDRIPTEVSNVFDALPPETAEVLRATRLKILTQAAAADGVGPLTETLKWGEPAYLTNAPKTGTTIRLGQIGGAPAMMVPCSTTIIEDARAIFGDLPDLSGKRGLILGGASEVLYYVIDAALCYHLRKCRAVVG</sequence>
<evidence type="ECO:0008006" key="3">
    <source>
        <dbReference type="Google" id="ProtNLM"/>
    </source>
</evidence>
<dbReference type="OrthoDB" id="328972at2"/>
<gene>
    <name evidence="1" type="ORF">SAMN04488002_3117</name>
</gene>
<reference evidence="2" key="1">
    <citation type="submission" date="2016-10" db="EMBL/GenBank/DDBJ databases">
        <authorList>
            <person name="Varghese N."/>
            <person name="Submissions S."/>
        </authorList>
    </citation>
    <scope>NUCLEOTIDE SEQUENCE [LARGE SCALE GENOMIC DNA]</scope>
    <source>
        <strain evidence="2">DSM 26921</strain>
    </source>
</reference>
<dbReference type="STRING" id="670154.SAMN04488002_3117"/>
<dbReference type="RefSeq" id="WP_090218610.1">
    <property type="nucleotide sequence ID" value="NZ_FOYO01000001.1"/>
</dbReference>
<dbReference type="EMBL" id="FOYO01000001">
    <property type="protein sequence ID" value="SFR55035.1"/>
    <property type="molecule type" value="Genomic_DNA"/>
</dbReference>
<organism evidence="1 2">
    <name type="scientific">Litoreibacter janthinus</name>
    <dbReference type="NCBI Taxonomy" id="670154"/>
    <lineage>
        <taxon>Bacteria</taxon>
        <taxon>Pseudomonadati</taxon>
        <taxon>Pseudomonadota</taxon>
        <taxon>Alphaproteobacteria</taxon>
        <taxon>Rhodobacterales</taxon>
        <taxon>Roseobacteraceae</taxon>
        <taxon>Litoreibacter</taxon>
    </lineage>
</organism>
<protein>
    <recommendedName>
        <fullName evidence="3">YdhG-like domain-containing protein</fullName>
    </recommendedName>
</protein>
<accession>A0A1I6HKR3</accession>